<proteinExistence type="predicted"/>
<organism evidence="1">
    <name type="scientific">Catovirus CTV1</name>
    <dbReference type="NCBI Taxonomy" id="1977631"/>
    <lineage>
        <taxon>Viruses</taxon>
        <taxon>Varidnaviria</taxon>
        <taxon>Bamfordvirae</taxon>
        <taxon>Nucleocytoviricota</taxon>
        <taxon>Megaviricetes</taxon>
        <taxon>Imitervirales</taxon>
        <taxon>Mimiviridae</taxon>
        <taxon>Klosneuvirinae</taxon>
        <taxon>Catovirus</taxon>
    </lineage>
</organism>
<reference evidence="1" key="1">
    <citation type="journal article" date="2017" name="Science">
        <title>Giant viruses with an expanded complement of translation system components.</title>
        <authorList>
            <person name="Schulz F."/>
            <person name="Yutin N."/>
            <person name="Ivanova N.N."/>
            <person name="Ortega D.R."/>
            <person name="Lee T.K."/>
            <person name="Vierheilig J."/>
            <person name="Daims H."/>
            <person name="Horn M."/>
            <person name="Wagner M."/>
            <person name="Jensen G.J."/>
            <person name="Kyrpides N.C."/>
            <person name="Koonin E.V."/>
            <person name="Woyke T."/>
        </authorList>
    </citation>
    <scope>NUCLEOTIDE SEQUENCE</scope>
    <source>
        <strain evidence="1">CTV1</strain>
    </source>
</reference>
<name>A0A1V0S8C7_9VIRU</name>
<gene>
    <name evidence="1" type="ORF">Catovirus_1_10</name>
</gene>
<accession>A0A1V0S8C7</accession>
<protein>
    <submittedName>
        <fullName evidence="1">Uncharacterized protein</fullName>
    </submittedName>
</protein>
<evidence type="ECO:0000313" key="1">
    <source>
        <dbReference type="EMBL" id="ARF07960.1"/>
    </source>
</evidence>
<dbReference type="EMBL" id="KY684083">
    <property type="protein sequence ID" value="ARF07960.1"/>
    <property type="molecule type" value="Genomic_DNA"/>
</dbReference>
<sequence length="124" mass="14759">MDNSNVLKFAEYIQDTYINGPKRNILDDFINSHEPFCGVITFTYIPKKFWSLVDINKSYIYTICEIDEFEKIYDDINDKCKKAVALYKEFKNKGQKIYLFVFVYMVDVVNSIGERHMVLWIPDE</sequence>